<evidence type="ECO:0000313" key="3">
    <source>
        <dbReference type="Proteomes" id="UP001234178"/>
    </source>
</evidence>
<feature type="region of interest" description="Disordered" evidence="1">
    <location>
        <begin position="40"/>
        <end position="66"/>
    </location>
</feature>
<dbReference type="Proteomes" id="UP001234178">
    <property type="component" value="Unassembled WGS sequence"/>
</dbReference>
<protein>
    <submittedName>
        <fullName evidence="2">Uncharacterized protein</fullName>
    </submittedName>
</protein>
<reference evidence="2 3" key="1">
    <citation type="journal article" date="2023" name="Nucleic Acids Res.">
        <title>The hologenome of Daphnia magna reveals possible DNA methylation and microbiome-mediated evolution of the host genome.</title>
        <authorList>
            <person name="Chaturvedi A."/>
            <person name="Li X."/>
            <person name="Dhandapani V."/>
            <person name="Marshall H."/>
            <person name="Kissane S."/>
            <person name="Cuenca-Cambronero M."/>
            <person name="Asole G."/>
            <person name="Calvet F."/>
            <person name="Ruiz-Romero M."/>
            <person name="Marangio P."/>
            <person name="Guigo R."/>
            <person name="Rago D."/>
            <person name="Mirbahai L."/>
            <person name="Eastwood N."/>
            <person name="Colbourne J.K."/>
            <person name="Zhou J."/>
            <person name="Mallon E."/>
            <person name="Orsini L."/>
        </authorList>
    </citation>
    <scope>NUCLEOTIDE SEQUENCE [LARGE SCALE GENOMIC DNA]</scope>
    <source>
        <strain evidence="2">LRV0_1</strain>
    </source>
</reference>
<gene>
    <name evidence="2" type="ORF">OUZ56_005577</name>
</gene>
<name>A0ABQ9YT68_9CRUS</name>
<organism evidence="2 3">
    <name type="scientific">Daphnia magna</name>
    <dbReference type="NCBI Taxonomy" id="35525"/>
    <lineage>
        <taxon>Eukaryota</taxon>
        <taxon>Metazoa</taxon>
        <taxon>Ecdysozoa</taxon>
        <taxon>Arthropoda</taxon>
        <taxon>Crustacea</taxon>
        <taxon>Branchiopoda</taxon>
        <taxon>Diplostraca</taxon>
        <taxon>Cladocera</taxon>
        <taxon>Anomopoda</taxon>
        <taxon>Daphniidae</taxon>
        <taxon>Daphnia</taxon>
    </lineage>
</organism>
<sequence length="114" mass="12605">MEEQLFQDCRALQQSATYDSNISDSDRVVVQPCLEYPADESTMEDNANAVDETNNAASPENVSSSDYAEATDAIGVVTQILTLNCQIWDIKMYVAADRIRTSRGHPKEDSLKPS</sequence>
<dbReference type="EMBL" id="JAOYFB010000001">
    <property type="protein sequence ID" value="KAK4003825.1"/>
    <property type="molecule type" value="Genomic_DNA"/>
</dbReference>
<keyword evidence="3" id="KW-1185">Reference proteome</keyword>
<comment type="caution">
    <text evidence="2">The sequence shown here is derived from an EMBL/GenBank/DDBJ whole genome shotgun (WGS) entry which is preliminary data.</text>
</comment>
<accession>A0ABQ9YT68</accession>
<evidence type="ECO:0000313" key="2">
    <source>
        <dbReference type="EMBL" id="KAK4003825.1"/>
    </source>
</evidence>
<evidence type="ECO:0000256" key="1">
    <source>
        <dbReference type="SAM" id="MobiDB-lite"/>
    </source>
</evidence>
<proteinExistence type="predicted"/>
<feature type="compositionally biased region" description="Polar residues" evidence="1">
    <location>
        <begin position="51"/>
        <end position="66"/>
    </location>
</feature>